<evidence type="ECO:0000256" key="1">
    <source>
        <dbReference type="SAM" id="Phobius"/>
    </source>
</evidence>
<accession>A0A518BRJ5</accession>
<evidence type="ECO:0000313" key="3">
    <source>
        <dbReference type="Proteomes" id="UP000316921"/>
    </source>
</evidence>
<dbReference type="EMBL" id="CP036287">
    <property type="protein sequence ID" value="QDU69597.1"/>
    <property type="molecule type" value="Genomic_DNA"/>
</dbReference>
<keyword evidence="1" id="KW-0472">Membrane</keyword>
<feature type="transmembrane region" description="Helical" evidence="1">
    <location>
        <begin position="7"/>
        <end position="27"/>
    </location>
</feature>
<reference evidence="2 3" key="1">
    <citation type="submission" date="2019-02" db="EMBL/GenBank/DDBJ databases">
        <title>Deep-cultivation of Planctomycetes and their phenomic and genomic characterization uncovers novel biology.</title>
        <authorList>
            <person name="Wiegand S."/>
            <person name="Jogler M."/>
            <person name="Boedeker C."/>
            <person name="Pinto D."/>
            <person name="Vollmers J."/>
            <person name="Rivas-Marin E."/>
            <person name="Kohn T."/>
            <person name="Peeters S.H."/>
            <person name="Heuer A."/>
            <person name="Rast P."/>
            <person name="Oberbeckmann S."/>
            <person name="Bunk B."/>
            <person name="Jeske O."/>
            <person name="Meyerdierks A."/>
            <person name="Storesund J.E."/>
            <person name="Kallscheuer N."/>
            <person name="Luecker S."/>
            <person name="Lage O.M."/>
            <person name="Pohl T."/>
            <person name="Merkel B.J."/>
            <person name="Hornburger P."/>
            <person name="Mueller R.-W."/>
            <person name="Bruemmer F."/>
            <person name="Labrenz M."/>
            <person name="Spormann A.M."/>
            <person name="Op den Camp H."/>
            <person name="Overmann J."/>
            <person name="Amann R."/>
            <person name="Jetten M.S.M."/>
            <person name="Mascher T."/>
            <person name="Medema M.H."/>
            <person name="Devos D.P."/>
            <person name="Kaster A.-K."/>
            <person name="Ovreas L."/>
            <person name="Rohde M."/>
            <person name="Galperin M.Y."/>
            <person name="Jogler C."/>
        </authorList>
    </citation>
    <scope>NUCLEOTIDE SEQUENCE [LARGE SCALE GENOMIC DNA]</scope>
    <source>
        <strain evidence="2 3">Pla133</strain>
    </source>
</reference>
<evidence type="ECO:0008006" key="4">
    <source>
        <dbReference type="Google" id="ProtNLM"/>
    </source>
</evidence>
<sequence>MKLRLASAALHLTHLAVIGFSTLGWLWAPARPYHLALAALIAASWFVLGPLVGQPGLCAVTAVQHRIWERLAVERPQSYVVFLVELVTRRPANPVTVDRMTQAVFYATTVASIVLFATEH</sequence>
<feature type="transmembrane region" description="Helical" evidence="1">
    <location>
        <begin position="33"/>
        <end position="52"/>
    </location>
</feature>
<dbReference type="RefSeq" id="WP_145069637.1">
    <property type="nucleotide sequence ID" value="NZ_CP036287.1"/>
</dbReference>
<dbReference type="KEGG" id="pbap:Pla133_47170"/>
<proteinExistence type="predicted"/>
<keyword evidence="3" id="KW-1185">Reference proteome</keyword>
<organism evidence="2 3">
    <name type="scientific">Engelhardtia mirabilis</name>
    <dbReference type="NCBI Taxonomy" id="2528011"/>
    <lineage>
        <taxon>Bacteria</taxon>
        <taxon>Pseudomonadati</taxon>
        <taxon>Planctomycetota</taxon>
        <taxon>Planctomycetia</taxon>
        <taxon>Planctomycetia incertae sedis</taxon>
        <taxon>Engelhardtia</taxon>
    </lineage>
</organism>
<dbReference type="Proteomes" id="UP000316921">
    <property type="component" value="Chromosome"/>
</dbReference>
<gene>
    <name evidence="2" type="ORF">Pla133_47170</name>
</gene>
<name>A0A518BRJ5_9BACT</name>
<keyword evidence="1" id="KW-0812">Transmembrane</keyword>
<protein>
    <recommendedName>
        <fullName evidence="4">DUF2784 domain-containing protein</fullName>
    </recommendedName>
</protein>
<evidence type="ECO:0000313" key="2">
    <source>
        <dbReference type="EMBL" id="QDU69597.1"/>
    </source>
</evidence>
<dbReference type="AlphaFoldDB" id="A0A518BRJ5"/>
<keyword evidence="1" id="KW-1133">Transmembrane helix</keyword>